<evidence type="ECO:0000313" key="1">
    <source>
        <dbReference type="EMBL" id="OMJ87992.1"/>
    </source>
</evidence>
<gene>
    <name evidence="1" type="ORF">SteCoe_10145</name>
</gene>
<protein>
    <submittedName>
        <fullName evidence="1">Uncharacterized protein</fullName>
    </submittedName>
</protein>
<dbReference type="EMBL" id="MPUH01000162">
    <property type="protein sequence ID" value="OMJ87992.1"/>
    <property type="molecule type" value="Genomic_DNA"/>
</dbReference>
<evidence type="ECO:0000313" key="2">
    <source>
        <dbReference type="Proteomes" id="UP000187209"/>
    </source>
</evidence>
<dbReference type="Proteomes" id="UP000187209">
    <property type="component" value="Unassembled WGS sequence"/>
</dbReference>
<name>A0A1R2CG43_9CILI</name>
<comment type="caution">
    <text evidence="1">The sequence shown here is derived from an EMBL/GenBank/DDBJ whole genome shotgun (WGS) entry which is preliminary data.</text>
</comment>
<keyword evidence="2" id="KW-1185">Reference proteome</keyword>
<sequence length="664" mass="77915">MSMNKYQDLKFRHNSTRSFTVFPSIKQAPSTVWNTLRGLENGNFSILFETSKGFLDSLKNLQESKPQNHEFAIKSKLSLGDHGKDLTNATSLIPSTTTTDSCFLKSQDKKPDHHSIFHSNSSDSKHFNNLKRTKTISDFSAKQNEIINSYLTPRDIENKKFKPLPEITVKAALPTDREFSKLIENLNEVVSPKNIKIHTILQENELTEVIISESKMRFFKVYMKNKKVPLSIKIKKNKGKLYTYASTTTQEPGTTNYEKCFMSDYFEIRDSSTLFKYDVLYLGIKAFEDSQFKISIAFGHQVNSLQELKKLKRQSVKRVLQESMEIDEIVEETTKEIIKPESKSKKNFIAVNKHKSADLIDKVNAFTVRATDWKTRREQILQKKKKLIEIKKNKALDSINKRTLRLQMEKIRTQESQAKAEKNQFSCNWLALIAFFSCTQAVINIVKTEKNRRLRRISMNLKAMQIQTVYKNYTLNLKPDEAALYRARNLLAFYRGNTKDIEKRFVYGRDVIFSITQASHAQVVFRKFSHFYKSVIKIQRNTRKYLSLKERRMRKLIKIWGAICECMLFKKGSKKEDRRRQSLNIVAIPVHIRDKFLQDYYRECMLRYRKNLREYIKTIRNLSEIKLFKTVVVHMCNNKPPKFQYIPTTSEMEKIIEISIVTRL</sequence>
<proteinExistence type="predicted"/>
<reference evidence="1 2" key="1">
    <citation type="submission" date="2016-11" db="EMBL/GenBank/DDBJ databases">
        <title>The macronuclear genome of Stentor coeruleus: a giant cell with tiny introns.</title>
        <authorList>
            <person name="Slabodnick M."/>
            <person name="Ruby J.G."/>
            <person name="Reiff S.B."/>
            <person name="Swart E.C."/>
            <person name="Gosai S."/>
            <person name="Prabakaran S."/>
            <person name="Witkowska E."/>
            <person name="Larue G.E."/>
            <person name="Fisher S."/>
            <person name="Freeman R.M."/>
            <person name="Gunawardena J."/>
            <person name="Chu W."/>
            <person name="Stover N.A."/>
            <person name="Gregory B.D."/>
            <person name="Nowacki M."/>
            <person name="Derisi J."/>
            <person name="Roy S.W."/>
            <person name="Marshall W.F."/>
            <person name="Sood P."/>
        </authorList>
    </citation>
    <scope>NUCLEOTIDE SEQUENCE [LARGE SCALE GENOMIC DNA]</scope>
    <source>
        <strain evidence="1">WM001</strain>
    </source>
</reference>
<accession>A0A1R2CG43</accession>
<dbReference type="AlphaFoldDB" id="A0A1R2CG43"/>
<organism evidence="1 2">
    <name type="scientific">Stentor coeruleus</name>
    <dbReference type="NCBI Taxonomy" id="5963"/>
    <lineage>
        <taxon>Eukaryota</taxon>
        <taxon>Sar</taxon>
        <taxon>Alveolata</taxon>
        <taxon>Ciliophora</taxon>
        <taxon>Postciliodesmatophora</taxon>
        <taxon>Heterotrichea</taxon>
        <taxon>Heterotrichida</taxon>
        <taxon>Stentoridae</taxon>
        <taxon>Stentor</taxon>
    </lineage>
</organism>